<evidence type="ECO:0000313" key="4">
    <source>
        <dbReference type="Proteomes" id="UP001283361"/>
    </source>
</evidence>
<dbReference type="AlphaFoldDB" id="A0AAE1DCV6"/>
<proteinExistence type="predicted"/>
<name>A0AAE1DCV6_9GAST</name>
<dbReference type="Gene3D" id="2.170.300.10">
    <property type="entry name" value="Tie2 ligand-binding domain superfamily"/>
    <property type="match status" value="1"/>
</dbReference>
<dbReference type="CDD" id="cd00037">
    <property type="entry name" value="CLECT"/>
    <property type="match status" value="1"/>
</dbReference>
<organism evidence="3 4">
    <name type="scientific">Elysia crispata</name>
    <name type="common">lettuce slug</name>
    <dbReference type="NCBI Taxonomy" id="231223"/>
    <lineage>
        <taxon>Eukaryota</taxon>
        <taxon>Metazoa</taxon>
        <taxon>Spiralia</taxon>
        <taxon>Lophotrochozoa</taxon>
        <taxon>Mollusca</taxon>
        <taxon>Gastropoda</taxon>
        <taxon>Heterobranchia</taxon>
        <taxon>Euthyneura</taxon>
        <taxon>Panpulmonata</taxon>
        <taxon>Sacoglossa</taxon>
        <taxon>Placobranchoidea</taxon>
        <taxon>Plakobranchidae</taxon>
        <taxon>Elysia</taxon>
    </lineage>
</organism>
<keyword evidence="2" id="KW-0812">Transmembrane</keyword>
<keyword evidence="1" id="KW-0245">EGF-like domain</keyword>
<evidence type="ECO:0000256" key="1">
    <source>
        <dbReference type="ARBA" id="ARBA00022536"/>
    </source>
</evidence>
<evidence type="ECO:0000313" key="3">
    <source>
        <dbReference type="EMBL" id="KAK3765315.1"/>
    </source>
</evidence>
<protein>
    <recommendedName>
        <fullName evidence="5">EGF-like domain-containing protein</fullName>
    </recommendedName>
</protein>
<keyword evidence="2" id="KW-0472">Membrane</keyword>
<gene>
    <name evidence="3" type="ORF">RRG08_027321</name>
</gene>
<accession>A0AAE1DCV6</accession>
<reference evidence="3" key="1">
    <citation type="journal article" date="2023" name="G3 (Bethesda)">
        <title>A reference genome for the long-term kleptoplast-retaining sea slug Elysia crispata morphotype clarki.</title>
        <authorList>
            <person name="Eastman K.E."/>
            <person name="Pendleton A.L."/>
            <person name="Shaikh M.A."/>
            <person name="Suttiyut T."/>
            <person name="Ogas R."/>
            <person name="Tomko P."/>
            <person name="Gavelis G."/>
            <person name="Widhalm J.R."/>
            <person name="Wisecaver J.H."/>
        </authorList>
    </citation>
    <scope>NUCLEOTIDE SEQUENCE</scope>
    <source>
        <strain evidence="3">ECLA1</strain>
    </source>
</reference>
<comment type="caution">
    <text evidence="3">The sequence shown here is derived from an EMBL/GenBank/DDBJ whole genome shotgun (WGS) entry which is preliminary data.</text>
</comment>
<evidence type="ECO:0000256" key="2">
    <source>
        <dbReference type="SAM" id="Phobius"/>
    </source>
</evidence>
<dbReference type="EMBL" id="JAWDGP010004321">
    <property type="protein sequence ID" value="KAK3765315.1"/>
    <property type="molecule type" value="Genomic_DNA"/>
</dbReference>
<dbReference type="GO" id="GO:0005044">
    <property type="term" value="F:scavenger receptor activity"/>
    <property type="evidence" value="ECO:0007669"/>
    <property type="project" value="InterPro"/>
</dbReference>
<dbReference type="SUPFAM" id="SSF56436">
    <property type="entry name" value="C-type lectin-like"/>
    <property type="match status" value="1"/>
</dbReference>
<keyword evidence="4" id="KW-1185">Reference proteome</keyword>
<dbReference type="Proteomes" id="UP001283361">
    <property type="component" value="Unassembled WGS sequence"/>
</dbReference>
<keyword evidence="2" id="KW-1133">Transmembrane helix</keyword>
<dbReference type="PANTHER" id="PTHR24043">
    <property type="entry name" value="SCAVENGER RECEPTOR CLASS F"/>
    <property type="match status" value="1"/>
</dbReference>
<evidence type="ECO:0008006" key="5">
    <source>
        <dbReference type="Google" id="ProtNLM"/>
    </source>
</evidence>
<dbReference type="InterPro" id="IPR042635">
    <property type="entry name" value="MEGF10/SREC1/2-like"/>
</dbReference>
<sequence>MMKLLQTYVSLSIINIIYLLTLANEYSSDKMMAIPKGIFWIGLKLVPTEVPEWIDHYNKDSSRLWSLELIGPSGSGECVPIYSLLEWKNGRLSCSQVQPFFCEFPPDKMMARLRGLFWIGLKFNYTQKVFELMDILNQASFSSWALEVMVPSIAGECIPLYSMIEWTNERLSCNQVESIFCEFPPVCIDPTSGMRCTKPCSPYCGDVEKTCDIKKNKACDLVCVTGYQGDVCDGACEKNTYGPSCLECSPYCGGVNKSCDRMTGSCVHGCIDGYQGERCNSVCEEKTYGPNCSKNCSPYCGGVNKSCDRMTGSCVHGCIDGYQGERCNSAKGLPKGFIYSETAIISAILFIFAVLSACVAMAPINEMKRAHLAHSKLQRSSRSNSGMECEDRMF</sequence>
<feature type="transmembrane region" description="Helical" evidence="2">
    <location>
        <begin position="343"/>
        <end position="364"/>
    </location>
</feature>
<dbReference type="InterPro" id="IPR016187">
    <property type="entry name" value="CTDL_fold"/>
</dbReference>